<dbReference type="NCBIfam" id="TIGR02273">
    <property type="entry name" value="16S_RimM"/>
    <property type="match status" value="1"/>
</dbReference>
<keyword evidence="2 5" id="KW-0690">Ribosome biogenesis</keyword>
<dbReference type="InterPro" id="IPR002676">
    <property type="entry name" value="RimM_N"/>
</dbReference>
<dbReference type="InterPro" id="IPR011033">
    <property type="entry name" value="PRC_barrel-like_sf"/>
</dbReference>
<evidence type="ECO:0000256" key="5">
    <source>
        <dbReference type="HAMAP-Rule" id="MF_00014"/>
    </source>
</evidence>
<organism evidence="8 9">
    <name type="scientific">Fimbriimonas ginsengisoli</name>
    <dbReference type="NCBI Taxonomy" id="1005039"/>
    <lineage>
        <taxon>Bacteria</taxon>
        <taxon>Bacillati</taxon>
        <taxon>Armatimonadota</taxon>
        <taxon>Fimbriimonadia</taxon>
        <taxon>Fimbriimonadales</taxon>
        <taxon>Fimbriimonadaceae</taxon>
        <taxon>Fimbriimonas</taxon>
    </lineage>
</organism>
<dbReference type="Pfam" id="PF01782">
    <property type="entry name" value="RimM"/>
    <property type="match status" value="1"/>
</dbReference>
<dbReference type="GO" id="GO:0043022">
    <property type="term" value="F:ribosome binding"/>
    <property type="evidence" value="ECO:0007669"/>
    <property type="project" value="InterPro"/>
</dbReference>
<dbReference type="PANTHER" id="PTHR33692">
    <property type="entry name" value="RIBOSOME MATURATION FACTOR RIMM"/>
    <property type="match status" value="1"/>
</dbReference>
<feature type="domain" description="Ribosome maturation factor RimM PRC barrel" evidence="7">
    <location>
        <begin position="105"/>
        <end position="162"/>
    </location>
</feature>
<evidence type="ECO:0000313" key="8">
    <source>
        <dbReference type="EMBL" id="MBI1757042.1"/>
    </source>
</evidence>
<dbReference type="Gene3D" id="2.40.30.60">
    <property type="entry name" value="RimM"/>
    <property type="match status" value="1"/>
</dbReference>
<dbReference type="SUPFAM" id="SSF50447">
    <property type="entry name" value="Translation proteins"/>
    <property type="match status" value="1"/>
</dbReference>
<dbReference type="InterPro" id="IPR056792">
    <property type="entry name" value="PRC_RimM"/>
</dbReference>
<comment type="subcellular location">
    <subcellularLocation>
        <location evidence="5">Cytoplasm</location>
    </subcellularLocation>
</comment>
<evidence type="ECO:0000256" key="2">
    <source>
        <dbReference type="ARBA" id="ARBA00022517"/>
    </source>
</evidence>
<dbReference type="AlphaFoldDB" id="A0A931LWN9"/>
<evidence type="ECO:0000256" key="4">
    <source>
        <dbReference type="ARBA" id="ARBA00023186"/>
    </source>
</evidence>
<evidence type="ECO:0000259" key="6">
    <source>
        <dbReference type="Pfam" id="PF01782"/>
    </source>
</evidence>
<dbReference type="Gene3D" id="2.30.30.240">
    <property type="entry name" value="PRC-barrel domain"/>
    <property type="match status" value="1"/>
</dbReference>
<gene>
    <name evidence="5 8" type="primary">rimM</name>
    <name evidence="8" type="ORF">HYR64_08050</name>
</gene>
<dbReference type="SUPFAM" id="SSF50346">
    <property type="entry name" value="PRC-barrel domain"/>
    <property type="match status" value="1"/>
</dbReference>
<evidence type="ECO:0000256" key="1">
    <source>
        <dbReference type="ARBA" id="ARBA00022490"/>
    </source>
</evidence>
<dbReference type="InterPro" id="IPR009000">
    <property type="entry name" value="Transl_B-barrel_sf"/>
</dbReference>
<dbReference type="PANTHER" id="PTHR33692:SF1">
    <property type="entry name" value="RIBOSOME MATURATION FACTOR RIMM"/>
    <property type="match status" value="1"/>
</dbReference>
<reference evidence="8" key="1">
    <citation type="submission" date="2020-07" db="EMBL/GenBank/DDBJ databases">
        <title>Huge and variable diversity of episymbiotic CPR bacteria and DPANN archaea in groundwater ecosystems.</title>
        <authorList>
            <person name="He C.Y."/>
            <person name="Keren R."/>
            <person name="Whittaker M."/>
            <person name="Farag I.F."/>
            <person name="Doudna J."/>
            <person name="Cate J.H.D."/>
            <person name="Banfield J.F."/>
        </authorList>
    </citation>
    <scope>NUCLEOTIDE SEQUENCE</scope>
    <source>
        <strain evidence="8">NC_groundwater_17_Pr7_B-0.1um_64_12</strain>
    </source>
</reference>
<comment type="similarity">
    <text evidence="5">Belongs to the RimM family.</text>
</comment>
<comment type="domain">
    <text evidence="5">The PRC barrel domain binds ribosomal protein uS19.</text>
</comment>
<dbReference type="Pfam" id="PF24986">
    <property type="entry name" value="PRC_RimM"/>
    <property type="match status" value="1"/>
</dbReference>
<keyword evidence="4 5" id="KW-0143">Chaperone</keyword>
<evidence type="ECO:0000313" key="9">
    <source>
        <dbReference type="Proteomes" id="UP000727962"/>
    </source>
</evidence>
<accession>A0A931LWN9</accession>
<comment type="subunit">
    <text evidence="5">Binds ribosomal protein uS19.</text>
</comment>
<dbReference type="InterPro" id="IPR036976">
    <property type="entry name" value="RimM_N_sf"/>
</dbReference>
<proteinExistence type="inferred from homology"/>
<comment type="function">
    <text evidence="5">An accessory protein needed during the final step in the assembly of 30S ribosomal subunit, possibly for assembly of the head region. Essential for efficient processing of 16S rRNA. May be needed both before and after RbfA during the maturation of 16S rRNA. It has affinity for free ribosomal 30S subunits but not for 70S ribosomes.</text>
</comment>
<evidence type="ECO:0000259" key="7">
    <source>
        <dbReference type="Pfam" id="PF24986"/>
    </source>
</evidence>
<name>A0A931LWN9_FIMGI</name>
<dbReference type="InterPro" id="IPR011961">
    <property type="entry name" value="RimM"/>
</dbReference>
<keyword evidence="3 5" id="KW-0698">rRNA processing</keyword>
<evidence type="ECO:0000256" key="3">
    <source>
        <dbReference type="ARBA" id="ARBA00022552"/>
    </source>
</evidence>
<keyword evidence="1 5" id="KW-0963">Cytoplasm</keyword>
<dbReference type="GO" id="GO:0005737">
    <property type="term" value="C:cytoplasm"/>
    <property type="evidence" value="ECO:0007669"/>
    <property type="project" value="UniProtKB-SubCell"/>
</dbReference>
<dbReference type="EMBL" id="JACOSL010000047">
    <property type="protein sequence ID" value="MBI1757042.1"/>
    <property type="molecule type" value="Genomic_DNA"/>
</dbReference>
<dbReference type="HAMAP" id="MF_00014">
    <property type="entry name" value="Ribosome_mat_RimM"/>
    <property type="match status" value="1"/>
</dbReference>
<sequence length="176" mass="19391">MPKPDHSTAPNHVRIGRIVGAFGIKGQLKVDPLSDFPERFERGRTVFLGEQAVTIEDCVWHKGRPVLKLSGIETRTAAEALQWGYIDASAAETPRLGDDEFFTRDLLDLDVFAEDGQRLGKVDDVLTTPAHDVLQVGALLIPVVKAFVLSVDLPQRRITVRLLPGQAESESEAPDR</sequence>
<dbReference type="Proteomes" id="UP000727962">
    <property type="component" value="Unassembled WGS sequence"/>
</dbReference>
<comment type="caution">
    <text evidence="8">The sequence shown here is derived from an EMBL/GenBank/DDBJ whole genome shotgun (WGS) entry which is preliminary data.</text>
</comment>
<dbReference type="GO" id="GO:0005840">
    <property type="term" value="C:ribosome"/>
    <property type="evidence" value="ECO:0007669"/>
    <property type="project" value="InterPro"/>
</dbReference>
<protein>
    <recommendedName>
        <fullName evidence="5">Ribosome maturation factor RimM</fullName>
    </recommendedName>
</protein>
<feature type="domain" description="RimM N-terminal" evidence="6">
    <location>
        <begin position="15"/>
        <end position="86"/>
    </location>
</feature>
<dbReference type="GO" id="GO:0006364">
    <property type="term" value="P:rRNA processing"/>
    <property type="evidence" value="ECO:0007669"/>
    <property type="project" value="UniProtKB-UniRule"/>
</dbReference>
<dbReference type="GO" id="GO:0042274">
    <property type="term" value="P:ribosomal small subunit biogenesis"/>
    <property type="evidence" value="ECO:0007669"/>
    <property type="project" value="UniProtKB-UniRule"/>
</dbReference>